<reference evidence="1 2" key="1">
    <citation type="journal article" date="2019" name="Sci. Rep.">
        <title>Orb-weaving spider Araneus ventricosus genome elucidates the spidroin gene catalogue.</title>
        <authorList>
            <person name="Kono N."/>
            <person name="Nakamura H."/>
            <person name="Ohtoshi R."/>
            <person name="Moran D.A.P."/>
            <person name="Shinohara A."/>
            <person name="Yoshida Y."/>
            <person name="Fujiwara M."/>
            <person name="Mori M."/>
            <person name="Tomita M."/>
            <person name="Arakawa K."/>
        </authorList>
    </citation>
    <scope>NUCLEOTIDE SEQUENCE [LARGE SCALE GENOMIC DNA]</scope>
</reference>
<evidence type="ECO:0000313" key="1">
    <source>
        <dbReference type="EMBL" id="GBN05505.1"/>
    </source>
</evidence>
<gene>
    <name evidence="1" type="ORF">AVEN_36996_1</name>
</gene>
<sequence>MWPKLVQWPSDHLLTPSPSRLLDIWDTESKPYYSTSGTPSPNPDYTSTSGTRIKSRLLDISGTSSPNPYYSFRHRGQIQITRHLGHRVQIQITRHLGHRIQIQITRHLGHRSKPILLSTSRIPVQIRLLDIWDTESNHITRHLGHRIKSRLLDI</sequence>
<keyword evidence="2" id="KW-1185">Reference proteome</keyword>
<comment type="caution">
    <text evidence="1">The sequence shown here is derived from an EMBL/GenBank/DDBJ whole genome shotgun (WGS) entry which is preliminary data.</text>
</comment>
<accession>A0A4Y2KT35</accession>
<protein>
    <submittedName>
        <fullName evidence="1">Uncharacterized protein</fullName>
    </submittedName>
</protein>
<dbReference type="AlphaFoldDB" id="A0A4Y2KT35"/>
<dbReference type="Proteomes" id="UP000499080">
    <property type="component" value="Unassembled WGS sequence"/>
</dbReference>
<evidence type="ECO:0000313" key="2">
    <source>
        <dbReference type="Proteomes" id="UP000499080"/>
    </source>
</evidence>
<organism evidence="1 2">
    <name type="scientific">Araneus ventricosus</name>
    <name type="common">Orbweaver spider</name>
    <name type="synonym">Epeira ventricosa</name>
    <dbReference type="NCBI Taxonomy" id="182803"/>
    <lineage>
        <taxon>Eukaryota</taxon>
        <taxon>Metazoa</taxon>
        <taxon>Ecdysozoa</taxon>
        <taxon>Arthropoda</taxon>
        <taxon>Chelicerata</taxon>
        <taxon>Arachnida</taxon>
        <taxon>Araneae</taxon>
        <taxon>Araneomorphae</taxon>
        <taxon>Entelegynae</taxon>
        <taxon>Araneoidea</taxon>
        <taxon>Araneidae</taxon>
        <taxon>Araneus</taxon>
    </lineage>
</organism>
<name>A0A4Y2KT35_ARAVE</name>
<dbReference type="EMBL" id="BGPR01004975">
    <property type="protein sequence ID" value="GBN05505.1"/>
    <property type="molecule type" value="Genomic_DNA"/>
</dbReference>
<proteinExistence type="predicted"/>